<organism evidence="1 2">
    <name type="scientific">Photorhabdus laumondii subsp. laumondii</name>
    <name type="common">Photorhabdus luminescens subsp. laumondii</name>
    <dbReference type="NCBI Taxonomy" id="141679"/>
    <lineage>
        <taxon>Bacteria</taxon>
        <taxon>Pseudomonadati</taxon>
        <taxon>Pseudomonadota</taxon>
        <taxon>Gammaproteobacteria</taxon>
        <taxon>Enterobacterales</taxon>
        <taxon>Morganellaceae</taxon>
        <taxon>Photorhabdus</taxon>
    </lineage>
</organism>
<evidence type="ECO:0000313" key="1">
    <source>
        <dbReference type="EMBL" id="NDL39281.1"/>
    </source>
</evidence>
<evidence type="ECO:0000313" key="2">
    <source>
        <dbReference type="Proteomes" id="UP000479300"/>
    </source>
</evidence>
<proteinExistence type="predicted"/>
<dbReference type="AlphaFoldDB" id="A0A6L9JRM9"/>
<sequence>MENKENSTVIFAGKEVEQEHLYHLLEVIAPAVCEVAIHHAKNGEDTEIVTKHAKATAEAIVSALTFTKS</sequence>
<dbReference type="Proteomes" id="UP000479300">
    <property type="component" value="Unassembled WGS sequence"/>
</dbReference>
<dbReference type="KEGG" id="plum:A4R40_14510"/>
<reference evidence="1 2" key="1">
    <citation type="submission" date="2019-12" db="EMBL/GenBank/DDBJ databases">
        <title>Engineering Photorhabdus to improve their lethality against agricultural pests.</title>
        <authorList>
            <person name="Machado R.A.R."/>
        </authorList>
    </citation>
    <scope>NUCLEOTIDE SEQUENCE [LARGE SCALE GENOMIC DNA]</scope>
    <source>
        <strain evidence="1 2">EN01</strain>
    </source>
</reference>
<dbReference type="GeneID" id="48849172"/>
<dbReference type="RefSeq" id="WP_041380132.1">
    <property type="nucleotide sequence ID" value="NZ_CAWPHK010000023.1"/>
</dbReference>
<dbReference type="EMBL" id="WSFA01000021">
    <property type="protein sequence ID" value="NDL39281.1"/>
    <property type="molecule type" value="Genomic_DNA"/>
</dbReference>
<comment type="caution">
    <text evidence="1">The sequence shown here is derived from an EMBL/GenBank/DDBJ whole genome shotgun (WGS) entry which is preliminary data.</text>
</comment>
<protein>
    <submittedName>
        <fullName evidence="1">Uncharacterized protein</fullName>
    </submittedName>
</protein>
<gene>
    <name evidence="1" type="ORF">GPY51_10995</name>
</gene>
<accession>A0A6L9JRM9</accession>
<name>A0A6L9JRM9_PHOLM</name>